<accession>A0A382II49</accession>
<feature type="non-terminal residue" evidence="1">
    <location>
        <position position="33"/>
    </location>
</feature>
<organism evidence="1">
    <name type="scientific">marine metagenome</name>
    <dbReference type="NCBI Taxonomy" id="408172"/>
    <lineage>
        <taxon>unclassified sequences</taxon>
        <taxon>metagenomes</taxon>
        <taxon>ecological metagenomes</taxon>
    </lineage>
</organism>
<dbReference type="AlphaFoldDB" id="A0A382II49"/>
<name>A0A382II49_9ZZZZ</name>
<reference evidence="1" key="1">
    <citation type="submission" date="2018-05" db="EMBL/GenBank/DDBJ databases">
        <authorList>
            <person name="Lanie J.A."/>
            <person name="Ng W.-L."/>
            <person name="Kazmierczak K.M."/>
            <person name="Andrzejewski T.M."/>
            <person name="Davidsen T.M."/>
            <person name="Wayne K.J."/>
            <person name="Tettelin H."/>
            <person name="Glass J.I."/>
            <person name="Rusch D."/>
            <person name="Podicherti R."/>
            <person name="Tsui H.-C.T."/>
            <person name="Winkler M.E."/>
        </authorList>
    </citation>
    <scope>NUCLEOTIDE SEQUENCE</scope>
</reference>
<sequence length="33" mass="3609">MTLNNFQFNTTPGLLFGSGQAKTSCKEIFDKLG</sequence>
<proteinExistence type="predicted"/>
<dbReference type="EMBL" id="UINC01067558">
    <property type="protein sequence ID" value="SVB99330.1"/>
    <property type="molecule type" value="Genomic_DNA"/>
</dbReference>
<evidence type="ECO:0000313" key="1">
    <source>
        <dbReference type="EMBL" id="SVB99330.1"/>
    </source>
</evidence>
<gene>
    <name evidence="1" type="ORF">METZ01_LOCUS252184</name>
</gene>
<protein>
    <submittedName>
        <fullName evidence="1">Uncharacterized protein</fullName>
    </submittedName>
</protein>